<feature type="compositionally biased region" description="Low complexity" evidence="1">
    <location>
        <begin position="87"/>
        <end position="109"/>
    </location>
</feature>
<dbReference type="AlphaFoldDB" id="A0A0R3SI55"/>
<organism evidence="2">
    <name type="scientific">Hymenolepis diminuta</name>
    <name type="common">Rat tapeworm</name>
    <dbReference type="NCBI Taxonomy" id="6216"/>
    <lineage>
        <taxon>Eukaryota</taxon>
        <taxon>Metazoa</taxon>
        <taxon>Spiralia</taxon>
        <taxon>Lophotrochozoa</taxon>
        <taxon>Platyhelminthes</taxon>
        <taxon>Cestoda</taxon>
        <taxon>Eucestoda</taxon>
        <taxon>Cyclophyllidea</taxon>
        <taxon>Hymenolepididae</taxon>
        <taxon>Hymenolepis</taxon>
    </lineage>
</organism>
<dbReference type="STRING" id="6216.A0A0R3SI55"/>
<feature type="compositionally biased region" description="Polar residues" evidence="1">
    <location>
        <begin position="51"/>
        <end position="81"/>
    </location>
</feature>
<feature type="region of interest" description="Disordered" evidence="1">
    <location>
        <begin position="30"/>
        <end position="130"/>
    </location>
</feature>
<name>A0A0R3SI55_HYMDI</name>
<evidence type="ECO:0000256" key="1">
    <source>
        <dbReference type="SAM" id="MobiDB-lite"/>
    </source>
</evidence>
<proteinExistence type="predicted"/>
<reference evidence="2" key="1">
    <citation type="submission" date="2017-02" db="UniProtKB">
        <authorList>
            <consortium name="WormBaseParasite"/>
        </authorList>
    </citation>
    <scope>IDENTIFICATION</scope>
</reference>
<evidence type="ECO:0000313" key="2">
    <source>
        <dbReference type="WBParaSite" id="HDID_0000462001-mRNA-1"/>
    </source>
</evidence>
<accession>A0A0R3SI55</accession>
<protein>
    <submittedName>
        <fullName evidence="2">Erbb2 interacting protein</fullName>
    </submittedName>
</protein>
<dbReference type="WBParaSite" id="HDID_0000462001-mRNA-1">
    <property type="protein sequence ID" value="HDID_0000462001-mRNA-1"/>
    <property type="gene ID" value="HDID_0000462001"/>
</dbReference>
<feature type="compositionally biased region" description="Polar residues" evidence="1">
    <location>
        <begin position="30"/>
        <end position="42"/>
    </location>
</feature>
<sequence>LHKLLYPDQSLPPPVYTNLNKLTHAAQRKFSMSTNVSPNTPTGGPAGNLISWRQSATGEPDNLSISSAPHGQPEITTTNGGVYSMPGSPHRPSYSTSSSNSRPRGSSVGVEDPFSVEMDELDRMVTGNKI</sequence>